<evidence type="ECO:0000313" key="3">
    <source>
        <dbReference type="Proteomes" id="UP000501726"/>
    </source>
</evidence>
<keyword evidence="1" id="KW-1133">Transmembrane helix</keyword>
<proteinExistence type="predicted"/>
<organism evidence="2 3">
    <name type="scientific">Thiosulfatimonas sediminis</name>
    <dbReference type="NCBI Taxonomy" id="2675054"/>
    <lineage>
        <taxon>Bacteria</taxon>
        <taxon>Pseudomonadati</taxon>
        <taxon>Pseudomonadota</taxon>
        <taxon>Gammaproteobacteria</taxon>
        <taxon>Thiotrichales</taxon>
        <taxon>Piscirickettsiaceae</taxon>
        <taxon>Thiosulfatimonas</taxon>
    </lineage>
</organism>
<evidence type="ECO:0000313" key="2">
    <source>
        <dbReference type="EMBL" id="BBP46303.1"/>
    </source>
</evidence>
<dbReference type="AlphaFoldDB" id="A0A6F8PVY4"/>
<keyword evidence="1" id="KW-0812">Transmembrane</keyword>
<gene>
    <name evidence="2" type="ORF">THMIRHAS_16760</name>
</gene>
<accession>A0A6F8PVY4</accession>
<keyword evidence="1" id="KW-0472">Membrane</keyword>
<sequence>MTPQKAKRIGIAGSHALWKYLKTATLLSWQGLVWVFGWIRIFFLIVVEMASLSTEKKTNTMAEDDIRKKAEDDDFRAFTDFATVSGSNIYPSDVKFAKDMYGNIYKEFVISDIMSESLNTPSDSITEEKLEENRGWK</sequence>
<reference evidence="3" key="1">
    <citation type="submission" date="2019-11" db="EMBL/GenBank/DDBJ databases">
        <title>Isolation and characterization of two novel species in the genus Thiomicrorhabdus.</title>
        <authorList>
            <person name="Mochizuki J."/>
            <person name="Kojima H."/>
            <person name="Fukui M."/>
        </authorList>
    </citation>
    <scope>NUCLEOTIDE SEQUENCE [LARGE SCALE GENOMIC DNA]</scope>
    <source>
        <strain evidence="3">aks77</strain>
    </source>
</reference>
<feature type="transmembrane region" description="Helical" evidence="1">
    <location>
        <begin position="27"/>
        <end position="47"/>
    </location>
</feature>
<name>A0A6F8PVY4_9GAMM</name>
<dbReference type="RefSeq" id="WP_173272789.1">
    <property type="nucleotide sequence ID" value="NZ_AP021889.1"/>
</dbReference>
<dbReference type="KEGG" id="tse:THMIRHAS_16760"/>
<dbReference type="EMBL" id="AP021889">
    <property type="protein sequence ID" value="BBP46303.1"/>
    <property type="molecule type" value="Genomic_DNA"/>
</dbReference>
<protein>
    <submittedName>
        <fullName evidence="2">Uncharacterized protein</fullName>
    </submittedName>
</protein>
<evidence type="ECO:0000256" key="1">
    <source>
        <dbReference type="SAM" id="Phobius"/>
    </source>
</evidence>
<keyword evidence="3" id="KW-1185">Reference proteome</keyword>
<dbReference type="Proteomes" id="UP000501726">
    <property type="component" value="Chromosome"/>
</dbReference>